<reference evidence="1" key="1">
    <citation type="submission" date="2016-07" db="EMBL/GenBank/DDBJ databases">
        <authorList>
            <person name="Bretaudeau A."/>
        </authorList>
    </citation>
    <scope>NUCLEOTIDE SEQUENCE</scope>
    <source>
        <strain evidence="1">Rice</strain>
        <tissue evidence="1">Whole body</tissue>
    </source>
</reference>
<dbReference type="EMBL" id="ODYU01008723">
    <property type="protein sequence ID" value="SOQ52570.1"/>
    <property type="molecule type" value="Genomic_DNA"/>
</dbReference>
<organism evidence="1">
    <name type="scientific">Spodoptera frugiperda</name>
    <name type="common">Fall armyworm</name>
    <dbReference type="NCBI Taxonomy" id="7108"/>
    <lineage>
        <taxon>Eukaryota</taxon>
        <taxon>Metazoa</taxon>
        <taxon>Ecdysozoa</taxon>
        <taxon>Arthropoda</taxon>
        <taxon>Hexapoda</taxon>
        <taxon>Insecta</taxon>
        <taxon>Pterygota</taxon>
        <taxon>Neoptera</taxon>
        <taxon>Endopterygota</taxon>
        <taxon>Lepidoptera</taxon>
        <taxon>Glossata</taxon>
        <taxon>Ditrysia</taxon>
        <taxon>Noctuoidea</taxon>
        <taxon>Noctuidae</taxon>
        <taxon>Amphipyrinae</taxon>
        <taxon>Spodoptera</taxon>
    </lineage>
</organism>
<evidence type="ECO:0000313" key="1">
    <source>
        <dbReference type="EMBL" id="SOQ52570.1"/>
    </source>
</evidence>
<dbReference type="AlphaFoldDB" id="A0A2H1WHM1"/>
<proteinExistence type="predicted"/>
<accession>A0A2H1WHM1</accession>
<name>A0A2H1WHM1_SPOFR</name>
<sequence length="278" mass="30916">MSAVDRVVGGGGEDPLLIRLVELFLFCYCDKNKTNEYTKKVSSGKLFVIMSTITESNPRSRNFKFHAFYSRRDRQRCTLRHVMPLYNVHTLFIICVITQMMKSPIHAKLIIMLSAYSLSNHARGLYAVTAARHATRVSRNVVHELDPLAWLKQVEFLILNDQLSKNRLRDIALIFSCVVCAFTNIQVHIHMTPRPETTICGSHKELLRAGIEPATRCAAASCPATAPTVHLLLISAVGDSPGGTEEYGVSCSSGGSCAWNDSFATQSWGLRSKLVEGW</sequence>
<protein>
    <submittedName>
        <fullName evidence="1">SFRICE_015081</fullName>
    </submittedName>
</protein>
<gene>
    <name evidence="1" type="ORF">SFRICE_015081</name>
</gene>